<protein>
    <submittedName>
        <fullName evidence="6">Transporter substrate-binding domain-containing protein</fullName>
    </submittedName>
</protein>
<dbReference type="GO" id="GO:0006865">
    <property type="term" value="P:amino acid transport"/>
    <property type="evidence" value="ECO:0007669"/>
    <property type="project" value="TreeGrafter"/>
</dbReference>
<accession>A0A843YSZ8</accession>
<evidence type="ECO:0000313" key="7">
    <source>
        <dbReference type="Proteomes" id="UP000451565"/>
    </source>
</evidence>
<dbReference type="EMBL" id="WINI01000008">
    <property type="protein sequence ID" value="MQR02300.1"/>
    <property type="molecule type" value="Genomic_DNA"/>
</dbReference>
<comment type="caution">
    <text evidence="6">The sequence shown here is derived from an EMBL/GenBank/DDBJ whole genome shotgun (WGS) entry which is preliminary data.</text>
</comment>
<organism evidence="6 7">
    <name type="scientific">Glaciimonas soli</name>
    <dbReference type="NCBI Taxonomy" id="2590999"/>
    <lineage>
        <taxon>Bacteria</taxon>
        <taxon>Pseudomonadati</taxon>
        <taxon>Pseudomonadota</taxon>
        <taxon>Betaproteobacteria</taxon>
        <taxon>Burkholderiales</taxon>
        <taxon>Oxalobacteraceae</taxon>
        <taxon>Glaciimonas</taxon>
    </lineage>
</organism>
<name>A0A843YSZ8_9BURK</name>
<feature type="domain" description="Solute-binding protein family 3/N-terminal" evidence="5">
    <location>
        <begin position="60"/>
        <end position="292"/>
    </location>
</feature>
<dbReference type="InterPro" id="IPR001638">
    <property type="entry name" value="Solute-binding_3/MltF_N"/>
</dbReference>
<evidence type="ECO:0000259" key="5">
    <source>
        <dbReference type="SMART" id="SM00062"/>
    </source>
</evidence>
<dbReference type="AlphaFoldDB" id="A0A843YSZ8"/>
<evidence type="ECO:0000256" key="4">
    <source>
        <dbReference type="SAM" id="SignalP"/>
    </source>
</evidence>
<dbReference type="CDD" id="cd13688">
    <property type="entry name" value="PBP2_GltI_DEBP"/>
    <property type="match status" value="1"/>
</dbReference>
<evidence type="ECO:0000256" key="2">
    <source>
        <dbReference type="ARBA" id="ARBA00022448"/>
    </source>
</evidence>
<comment type="similarity">
    <text evidence="1">Belongs to the bacterial solute-binding protein 3 family.</text>
</comment>
<dbReference type="GO" id="GO:0030288">
    <property type="term" value="C:outer membrane-bounded periplasmic space"/>
    <property type="evidence" value="ECO:0007669"/>
    <property type="project" value="TreeGrafter"/>
</dbReference>
<dbReference type="PANTHER" id="PTHR30085:SF2">
    <property type="entry name" value="GLUTAMATE_ASPARTATE IMPORT SOLUTE-BINDING PROTEIN"/>
    <property type="match status" value="1"/>
</dbReference>
<dbReference type="GO" id="GO:0005576">
    <property type="term" value="C:extracellular region"/>
    <property type="evidence" value="ECO:0007669"/>
    <property type="project" value="TreeGrafter"/>
</dbReference>
<dbReference type="PANTHER" id="PTHR30085">
    <property type="entry name" value="AMINO ACID ABC TRANSPORTER PERMEASE"/>
    <property type="match status" value="1"/>
</dbReference>
<keyword evidence="7" id="KW-1185">Reference proteome</keyword>
<proteinExistence type="inferred from homology"/>
<feature type="signal peptide" evidence="4">
    <location>
        <begin position="1"/>
        <end position="39"/>
    </location>
</feature>
<dbReference type="InterPro" id="IPR051455">
    <property type="entry name" value="Bact_solute-bind_prot3"/>
</dbReference>
<keyword evidence="3 4" id="KW-0732">Signal</keyword>
<dbReference type="OrthoDB" id="7240770at2"/>
<dbReference type="Proteomes" id="UP000451565">
    <property type="component" value="Unassembled WGS sequence"/>
</dbReference>
<evidence type="ECO:0000256" key="1">
    <source>
        <dbReference type="ARBA" id="ARBA00010333"/>
    </source>
</evidence>
<dbReference type="SMART" id="SM00062">
    <property type="entry name" value="PBPb"/>
    <property type="match status" value="1"/>
</dbReference>
<dbReference type="Gene3D" id="3.40.190.10">
    <property type="entry name" value="Periplasmic binding protein-like II"/>
    <property type="match status" value="2"/>
</dbReference>
<dbReference type="SUPFAM" id="SSF53850">
    <property type="entry name" value="Periplasmic binding protein-like II"/>
    <property type="match status" value="1"/>
</dbReference>
<dbReference type="Pfam" id="PF00497">
    <property type="entry name" value="SBP_bac_3"/>
    <property type="match status" value="1"/>
</dbReference>
<reference evidence="6 7" key="1">
    <citation type="submission" date="2019-10" db="EMBL/GenBank/DDBJ databases">
        <title>Glaciimonas soli sp. nov., a psychrophilic bacterium isolated from the forest soil of a high elevation mountain in Taiwan.</title>
        <authorList>
            <person name="Wang L.-T."/>
            <person name="Shieh W.Y."/>
        </authorList>
    </citation>
    <scope>NUCLEOTIDE SEQUENCE [LARGE SCALE GENOMIC DNA]</scope>
    <source>
        <strain evidence="6 7">GS1</strain>
    </source>
</reference>
<gene>
    <name evidence="6" type="ORF">GEV47_16610</name>
</gene>
<sequence length="322" mass="35195">MVANNKNSSLTKSTKSSVQRLAELSGLAVLLSVSVASFAANVAPNTGNNSVINRIRDTKTLTIAYRDAAIPFSFLDQNKKPVGYTIDLCLQIAEAIKQQLKLSQLTIAYVPVSTSNRIDVIASGKADLECGTTTNTAERRQHVAFTIPHFMAATRMVVRTNSGIKNWPDLRDKKVATTKGTTSVKSLADRGQVRALNMTVVEGSDHNESFGMVVNKTADAFAMDDVLLYGLRAAAKDPEAYMVVGDPLTTEPYAIMLSKQDPAFKALVDQDMASIIQDGELNSLYKKWFLSPIPAKNMMNMNMPMGYLFKESLRFPSDKVAN</sequence>
<feature type="chain" id="PRO_5032929578" evidence="4">
    <location>
        <begin position="40"/>
        <end position="322"/>
    </location>
</feature>
<evidence type="ECO:0000256" key="3">
    <source>
        <dbReference type="ARBA" id="ARBA00022729"/>
    </source>
</evidence>
<evidence type="ECO:0000313" key="6">
    <source>
        <dbReference type="EMBL" id="MQR02300.1"/>
    </source>
</evidence>
<keyword evidence="2" id="KW-0813">Transport</keyword>